<evidence type="ECO:0000313" key="1">
    <source>
        <dbReference type="EMBL" id="MBS4202085.1"/>
    </source>
</evidence>
<gene>
    <name evidence="1" type="ORF">KHA93_20975</name>
</gene>
<dbReference type="PANTHER" id="PTHR34387">
    <property type="entry name" value="SLR1258 PROTEIN"/>
    <property type="match status" value="1"/>
</dbReference>
<comment type="caution">
    <text evidence="1">The sequence shown here is derived from an EMBL/GenBank/DDBJ whole genome shotgun (WGS) entry which is preliminary data.</text>
</comment>
<dbReference type="InterPro" id="IPR007497">
    <property type="entry name" value="SIMPL/DUF541"/>
</dbReference>
<sequence>MHYQSYRELGAGSEKTRDLIKVIGEGKITVQPDYANVTLGASTENKELRPAQEENTKIISEIKKALNKMGITDKQIQTKDYSIYPQYDYVEGKQEFRTYKVEHLLQISELQIENTGLVVDTAVQHGANTISGMKFEISNYDQYYKKALSLALTNAIEKAETIANTLKVQLNKTPTLIVENPKKQGGPIPLETTAFVKSAATTPIQPGTMEITSTVNAEFQFH</sequence>
<protein>
    <submittedName>
        <fullName evidence="1">SIMPL domain-containing protein</fullName>
    </submittedName>
</protein>
<accession>A0A942YNU6</accession>
<dbReference type="EMBL" id="JAGYPJ010000001">
    <property type="protein sequence ID" value="MBS4202085.1"/>
    <property type="molecule type" value="Genomic_DNA"/>
</dbReference>
<keyword evidence="2" id="KW-1185">Reference proteome</keyword>
<reference evidence="1 2" key="1">
    <citation type="submission" date="2021-05" db="EMBL/GenBank/DDBJ databases">
        <title>Novel Bacillus species.</title>
        <authorList>
            <person name="Liu G."/>
        </authorList>
    </citation>
    <scope>NUCLEOTIDE SEQUENCE [LARGE SCALE GENOMIC DNA]</scope>
    <source>
        <strain evidence="1 2">FJAT-49732</strain>
    </source>
</reference>
<name>A0A942YNU6_9BACI</name>
<dbReference type="Pfam" id="PF04402">
    <property type="entry name" value="SIMPL"/>
    <property type="match status" value="1"/>
</dbReference>
<dbReference type="Gene3D" id="3.30.110.170">
    <property type="entry name" value="Protein of unknown function (DUF541), domain 1"/>
    <property type="match status" value="1"/>
</dbReference>
<proteinExistence type="predicted"/>
<dbReference type="RefSeq" id="WP_213112498.1">
    <property type="nucleotide sequence ID" value="NZ_JAGYPJ010000001.1"/>
</dbReference>
<dbReference type="InterPro" id="IPR052022">
    <property type="entry name" value="26kDa_periplasmic_antigen"/>
</dbReference>
<dbReference type="GO" id="GO:0006974">
    <property type="term" value="P:DNA damage response"/>
    <property type="evidence" value="ECO:0007669"/>
    <property type="project" value="TreeGrafter"/>
</dbReference>
<dbReference type="Gene3D" id="3.30.70.2970">
    <property type="entry name" value="Protein of unknown function (DUF541), domain 2"/>
    <property type="match status" value="1"/>
</dbReference>
<organism evidence="1 2">
    <name type="scientific">Lederbergia citrisecunda</name>
    <dbReference type="NCBI Taxonomy" id="2833583"/>
    <lineage>
        <taxon>Bacteria</taxon>
        <taxon>Bacillati</taxon>
        <taxon>Bacillota</taxon>
        <taxon>Bacilli</taxon>
        <taxon>Bacillales</taxon>
        <taxon>Bacillaceae</taxon>
        <taxon>Lederbergia</taxon>
    </lineage>
</organism>
<evidence type="ECO:0000313" key="2">
    <source>
        <dbReference type="Proteomes" id="UP000682713"/>
    </source>
</evidence>
<dbReference type="Proteomes" id="UP000682713">
    <property type="component" value="Unassembled WGS sequence"/>
</dbReference>
<dbReference type="PANTHER" id="PTHR34387:SF1">
    <property type="entry name" value="PERIPLASMIC IMMUNOGENIC PROTEIN"/>
    <property type="match status" value="1"/>
</dbReference>
<dbReference type="AlphaFoldDB" id="A0A942YNU6"/>